<dbReference type="PANTHER" id="PTHR28018">
    <property type="entry name" value="RESPIRATORY SUPERCOMPLEX FACTOR 2, MITOCHONDRIAL"/>
    <property type="match status" value="1"/>
</dbReference>
<evidence type="ECO:0000256" key="5">
    <source>
        <dbReference type="SAM" id="Phobius"/>
    </source>
</evidence>
<gene>
    <name evidence="7" type="ORF">BJ085DRAFT_8306</name>
</gene>
<keyword evidence="3 5" id="KW-1133">Transmembrane helix</keyword>
<evidence type="ECO:0000313" key="8">
    <source>
        <dbReference type="Proteomes" id="UP000268162"/>
    </source>
</evidence>
<accession>A0A4P9ZQK9</accession>
<keyword evidence="2 5" id="KW-0812">Transmembrane</keyword>
<feature type="domain" description="HIG1" evidence="6">
    <location>
        <begin position="101"/>
        <end position="178"/>
    </location>
</feature>
<dbReference type="EMBL" id="ML002985">
    <property type="protein sequence ID" value="RKP35021.1"/>
    <property type="molecule type" value="Genomic_DNA"/>
</dbReference>
<dbReference type="STRING" id="215637.A0A4P9ZQK9"/>
<keyword evidence="4 5" id="KW-0472">Membrane</keyword>
<name>A0A4P9ZQK9_9FUNG</name>
<dbReference type="GO" id="GO:0033617">
    <property type="term" value="P:mitochondrial respiratory chain complex IV assembly"/>
    <property type="evidence" value="ECO:0007669"/>
    <property type="project" value="TreeGrafter"/>
</dbReference>
<dbReference type="InterPro" id="IPR007667">
    <property type="entry name" value="Hypoxia_induced_domain"/>
</dbReference>
<organism evidence="7 8">
    <name type="scientific">Dimargaris cristalligena</name>
    <dbReference type="NCBI Taxonomy" id="215637"/>
    <lineage>
        <taxon>Eukaryota</taxon>
        <taxon>Fungi</taxon>
        <taxon>Fungi incertae sedis</taxon>
        <taxon>Zoopagomycota</taxon>
        <taxon>Kickxellomycotina</taxon>
        <taxon>Dimargaritomycetes</taxon>
        <taxon>Dimargaritales</taxon>
        <taxon>Dimargaritaceae</taxon>
        <taxon>Dimargaris</taxon>
    </lineage>
</organism>
<protein>
    <recommendedName>
        <fullName evidence="6">HIG1 domain-containing protein</fullName>
    </recommendedName>
</protein>
<evidence type="ECO:0000256" key="1">
    <source>
        <dbReference type="ARBA" id="ARBA00004173"/>
    </source>
</evidence>
<sequence>MKILTKEQEDEAYQAHIDGGIRGGILSTAVFVPTTYLLNRYWMPFRSLTLPFKAFLLTSGIASVIMIESERAGRVYEKSQHAKTPAPLTARFDATGKPIVAPSADQVAAATADAPLLTRARTFVQDHQWSIIGTTWASGMGISLGYLMRQKHMSTMNKLVQARVYAQFITLAALLGTA</sequence>
<feature type="transmembrane region" description="Helical" evidence="5">
    <location>
        <begin position="20"/>
        <end position="38"/>
    </location>
</feature>
<evidence type="ECO:0000313" key="7">
    <source>
        <dbReference type="EMBL" id="RKP35021.1"/>
    </source>
</evidence>
<dbReference type="Pfam" id="PF04588">
    <property type="entry name" value="HIG_1_N"/>
    <property type="match status" value="1"/>
</dbReference>
<proteinExistence type="predicted"/>
<keyword evidence="8" id="KW-1185">Reference proteome</keyword>
<evidence type="ECO:0000256" key="4">
    <source>
        <dbReference type="ARBA" id="ARBA00023136"/>
    </source>
</evidence>
<dbReference type="GO" id="GO:0005739">
    <property type="term" value="C:mitochondrion"/>
    <property type="evidence" value="ECO:0007669"/>
    <property type="project" value="UniProtKB-SubCell"/>
</dbReference>
<feature type="non-terminal residue" evidence="7">
    <location>
        <position position="178"/>
    </location>
</feature>
<comment type="subcellular location">
    <subcellularLocation>
        <location evidence="1">Mitochondrion</location>
    </subcellularLocation>
</comment>
<dbReference type="AlphaFoldDB" id="A0A4P9ZQK9"/>
<dbReference type="InterPro" id="IPR040153">
    <property type="entry name" value="Rcf2"/>
</dbReference>
<dbReference type="PROSITE" id="PS51503">
    <property type="entry name" value="HIG1"/>
    <property type="match status" value="1"/>
</dbReference>
<evidence type="ECO:0000256" key="2">
    <source>
        <dbReference type="ARBA" id="ARBA00022692"/>
    </source>
</evidence>
<feature type="transmembrane region" description="Helical" evidence="5">
    <location>
        <begin position="129"/>
        <end position="148"/>
    </location>
</feature>
<evidence type="ECO:0000256" key="3">
    <source>
        <dbReference type="ARBA" id="ARBA00022989"/>
    </source>
</evidence>
<evidence type="ECO:0000259" key="6">
    <source>
        <dbReference type="PROSITE" id="PS51503"/>
    </source>
</evidence>
<reference evidence="8" key="1">
    <citation type="journal article" date="2018" name="Nat. Microbiol.">
        <title>Leveraging single-cell genomics to expand the fungal tree of life.</title>
        <authorList>
            <person name="Ahrendt S.R."/>
            <person name="Quandt C.A."/>
            <person name="Ciobanu D."/>
            <person name="Clum A."/>
            <person name="Salamov A."/>
            <person name="Andreopoulos B."/>
            <person name="Cheng J.F."/>
            <person name="Woyke T."/>
            <person name="Pelin A."/>
            <person name="Henrissat B."/>
            <person name="Reynolds N.K."/>
            <person name="Benny G.L."/>
            <person name="Smith M.E."/>
            <person name="James T.Y."/>
            <person name="Grigoriev I.V."/>
        </authorList>
    </citation>
    <scope>NUCLEOTIDE SEQUENCE [LARGE SCALE GENOMIC DNA]</scope>
    <source>
        <strain evidence="8">RSA 468</strain>
    </source>
</reference>
<dbReference type="PANTHER" id="PTHR28018:SF3">
    <property type="entry name" value="RESPIRATORY SUPERCOMPLEX FACTOR 2, MITOCHONDRIAL"/>
    <property type="match status" value="1"/>
</dbReference>
<dbReference type="Proteomes" id="UP000268162">
    <property type="component" value="Unassembled WGS sequence"/>
</dbReference>